<accession>A0AAV7NMH5</accession>
<name>A0AAV7NMH5_PLEWA</name>
<dbReference type="EMBL" id="JANPWB010000012">
    <property type="protein sequence ID" value="KAJ1116726.1"/>
    <property type="molecule type" value="Genomic_DNA"/>
</dbReference>
<evidence type="ECO:0000256" key="1">
    <source>
        <dbReference type="SAM" id="MobiDB-lite"/>
    </source>
</evidence>
<evidence type="ECO:0000313" key="3">
    <source>
        <dbReference type="Proteomes" id="UP001066276"/>
    </source>
</evidence>
<dbReference type="AlphaFoldDB" id="A0AAV7NMH5"/>
<comment type="caution">
    <text evidence="2">The sequence shown here is derived from an EMBL/GenBank/DDBJ whole genome shotgun (WGS) entry which is preliminary data.</text>
</comment>
<keyword evidence="3" id="KW-1185">Reference proteome</keyword>
<protein>
    <submittedName>
        <fullName evidence="2">Uncharacterized protein</fullName>
    </submittedName>
</protein>
<sequence length="72" mass="7576">MSPGAPRVDAGKACHCRSISPLLRCIAAKKNPGAASRERAAPRCLNSTEGVGPPFSRSPLVAAQRSRSPRHN</sequence>
<evidence type="ECO:0000313" key="2">
    <source>
        <dbReference type="EMBL" id="KAJ1116726.1"/>
    </source>
</evidence>
<organism evidence="2 3">
    <name type="scientific">Pleurodeles waltl</name>
    <name type="common">Iberian ribbed newt</name>
    <dbReference type="NCBI Taxonomy" id="8319"/>
    <lineage>
        <taxon>Eukaryota</taxon>
        <taxon>Metazoa</taxon>
        <taxon>Chordata</taxon>
        <taxon>Craniata</taxon>
        <taxon>Vertebrata</taxon>
        <taxon>Euteleostomi</taxon>
        <taxon>Amphibia</taxon>
        <taxon>Batrachia</taxon>
        <taxon>Caudata</taxon>
        <taxon>Salamandroidea</taxon>
        <taxon>Salamandridae</taxon>
        <taxon>Pleurodelinae</taxon>
        <taxon>Pleurodeles</taxon>
    </lineage>
</organism>
<feature type="region of interest" description="Disordered" evidence="1">
    <location>
        <begin position="30"/>
        <end position="72"/>
    </location>
</feature>
<reference evidence="2" key="1">
    <citation type="journal article" date="2022" name="bioRxiv">
        <title>Sequencing and chromosome-scale assembly of the giantPleurodeles waltlgenome.</title>
        <authorList>
            <person name="Brown T."/>
            <person name="Elewa A."/>
            <person name="Iarovenko S."/>
            <person name="Subramanian E."/>
            <person name="Araus A.J."/>
            <person name="Petzold A."/>
            <person name="Susuki M."/>
            <person name="Suzuki K.-i.T."/>
            <person name="Hayashi T."/>
            <person name="Toyoda A."/>
            <person name="Oliveira C."/>
            <person name="Osipova E."/>
            <person name="Leigh N.D."/>
            <person name="Simon A."/>
            <person name="Yun M.H."/>
        </authorList>
    </citation>
    <scope>NUCLEOTIDE SEQUENCE</scope>
    <source>
        <strain evidence="2">20211129_DDA</strain>
        <tissue evidence="2">Liver</tissue>
    </source>
</reference>
<proteinExistence type="predicted"/>
<dbReference type="Proteomes" id="UP001066276">
    <property type="component" value="Chromosome 8"/>
</dbReference>
<gene>
    <name evidence="2" type="ORF">NDU88_004932</name>
</gene>